<dbReference type="InterPro" id="IPR035682">
    <property type="entry name" value="PhnP_MBL"/>
</dbReference>
<dbReference type="NCBIfam" id="TIGR03307">
    <property type="entry name" value="PhnP"/>
    <property type="match status" value="1"/>
</dbReference>
<proteinExistence type="predicted"/>
<dbReference type="GO" id="GO:0019700">
    <property type="term" value="P:organic phosphonate catabolic process"/>
    <property type="evidence" value="ECO:0007669"/>
    <property type="project" value="InterPro"/>
</dbReference>
<keyword evidence="3" id="KW-1185">Reference proteome</keyword>
<dbReference type="CDD" id="cd07736">
    <property type="entry name" value="PhnP-like_MBL-fold"/>
    <property type="match status" value="1"/>
</dbReference>
<dbReference type="InterPro" id="IPR017693">
    <property type="entry name" value="Phosphonate_metab_PhnP"/>
</dbReference>
<sequence length="260" mass="28880">MMSLTLLGTGAAGGMPLYGCDCRYCAQAHTEPEQGREPCSALLEWDGHRLLIDGGLMDLHRRFPPGSLSGILLTHFHVDHVQGLFHLRWGRAAPIPVWCPDDPEGCADLLRHPGCLEFHPTMAHGREWQLGRLTITPLDMHHSRPTLGYLFELGGRRLAYLTDTLGLPAQSLSLLQSLPPLDVLVIDCSFSPGVGGRNHNSLNQVLELQEALNPERIILTHIGHDFHVWLRKNRLPENMTAGWDNMQVTLFRDVSGTDGS</sequence>
<dbReference type="Pfam" id="PF12706">
    <property type="entry name" value="Lactamase_B_2"/>
    <property type="match status" value="1"/>
</dbReference>
<dbReference type="RefSeq" id="WP_104485782.1">
    <property type="nucleotide sequence ID" value="NZ_BMYB01000013.1"/>
</dbReference>
<evidence type="ECO:0000313" key="3">
    <source>
        <dbReference type="Proteomes" id="UP000242231"/>
    </source>
</evidence>
<dbReference type="Proteomes" id="UP000242231">
    <property type="component" value="Unassembled WGS sequence"/>
</dbReference>
<dbReference type="InterPro" id="IPR001279">
    <property type="entry name" value="Metallo-B-lactamas"/>
</dbReference>
<dbReference type="GO" id="GO:0008081">
    <property type="term" value="F:phosphoric diester hydrolase activity"/>
    <property type="evidence" value="ECO:0007669"/>
    <property type="project" value="InterPro"/>
</dbReference>
<dbReference type="PANTHER" id="PTHR42663">
    <property type="entry name" value="HYDROLASE C777.06C-RELATED-RELATED"/>
    <property type="match status" value="1"/>
</dbReference>
<gene>
    <name evidence="2" type="ORF">UN63_05465</name>
</gene>
<evidence type="ECO:0000259" key="1">
    <source>
        <dbReference type="SMART" id="SM00849"/>
    </source>
</evidence>
<feature type="domain" description="Metallo-beta-lactamase" evidence="1">
    <location>
        <begin position="38"/>
        <end position="221"/>
    </location>
</feature>
<dbReference type="PANTHER" id="PTHR42663:SF6">
    <property type="entry name" value="HYDROLASE C777.06C-RELATED"/>
    <property type="match status" value="1"/>
</dbReference>
<name>A0A2P5TNU2_9GAMM</name>
<dbReference type="Gene3D" id="3.60.15.10">
    <property type="entry name" value="Ribonuclease Z/Hydroxyacylglutathione hydrolase-like"/>
    <property type="match status" value="1"/>
</dbReference>
<comment type="caution">
    <text evidence="2">The sequence shown here is derived from an EMBL/GenBank/DDBJ whole genome shotgun (WGS) entry which is preliminary data.</text>
</comment>
<dbReference type="AlphaFoldDB" id="A0A2P5TNU2"/>
<dbReference type="SUPFAM" id="SSF56281">
    <property type="entry name" value="Metallo-hydrolase/oxidoreductase"/>
    <property type="match status" value="1"/>
</dbReference>
<organism evidence="2 3">
    <name type="scientific">Oceanisphaera arctica</name>
    <dbReference type="NCBI Taxonomy" id="641510"/>
    <lineage>
        <taxon>Bacteria</taxon>
        <taxon>Pseudomonadati</taxon>
        <taxon>Pseudomonadota</taxon>
        <taxon>Gammaproteobacteria</taxon>
        <taxon>Aeromonadales</taxon>
        <taxon>Aeromonadaceae</taxon>
        <taxon>Oceanisphaera</taxon>
    </lineage>
</organism>
<dbReference type="InterPro" id="IPR036866">
    <property type="entry name" value="RibonucZ/Hydroxyglut_hydro"/>
</dbReference>
<protein>
    <submittedName>
        <fullName evidence="2">Phosphonate metabolism protein PhnP</fullName>
    </submittedName>
</protein>
<accession>A0A2P5TNU2</accession>
<reference evidence="3" key="1">
    <citation type="submission" date="2016-11" db="EMBL/GenBank/DDBJ databases">
        <authorList>
            <person name="Sisinthy S."/>
            <person name="Ara S."/>
            <person name="Gundlapally S.R."/>
        </authorList>
    </citation>
    <scope>NUCLEOTIDE SEQUENCE [LARGE SCALE GENOMIC DNA]</scope>
    <source>
        <strain evidence="3">V1-41</strain>
    </source>
</reference>
<dbReference type="SMART" id="SM00849">
    <property type="entry name" value="Lactamase_B"/>
    <property type="match status" value="1"/>
</dbReference>
<dbReference type="OrthoDB" id="9803916at2"/>
<evidence type="ECO:0000313" key="2">
    <source>
        <dbReference type="EMBL" id="PPL17229.1"/>
    </source>
</evidence>
<dbReference type="EMBL" id="MPZM01000008">
    <property type="protein sequence ID" value="PPL17229.1"/>
    <property type="molecule type" value="Genomic_DNA"/>
</dbReference>